<comment type="subcellular location">
    <subcellularLocation>
        <location evidence="1">Membrane</location>
        <topology evidence="1">Multi-pass membrane protein</topology>
    </subcellularLocation>
</comment>
<dbReference type="RefSeq" id="XP_031558821.1">
    <property type="nucleotide sequence ID" value="XM_031702961.1"/>
</dbReference>
<dbReference type="GO" id="GO:0005262">
    <property type="term" value="F:calcium channel activity"/>
    <property type="evidence" value="ECO:0007669"/>
    <property type="project" value="TreeGrafter"/>
</dbReference>
<reference evidence="10" key="1">
    <citation type="submission" date="2025-08" db="UniProtKB">
        <authorList>
            <consortium name="RefSeq"/>
        </authorList>
    </citation>
    <scope>IDENTIFICATION</scope>
    <source>
        <tissue evidence="10">Tentacle</tissue>
    </source>
</reference>
<evidence type="ECO:0000259" key="8">
    <source>
        <dbReference type="Pfam" id="PF00520"/>
    </source>
</evidence>
<gene>
    <name evidence="10" type="primary">LOC116295203</name>
</gene>
<evidence type="ECO:0000256" key="2">
    <source>
        <dbReference type="ARBA" id="ARBA00022692"/>
    </source>
</evidence>
<dbReference type="GO" id="GO:0098703">
    <property type="term" value="P:calcium ion import across plasma membrane"/>
    <property type="evidence" value="ECO:0007669"/>
    <property type="project" value="TreeGrafter"/>
</dbReference>
<dbReference type="InParanoid" id="A0A6P8HTR2"/>
<organism evidence="9 10">
    <name type="scientific">Actinia tenebrosa</name>
    <name type="common">Australian red waratah sea anemone</name>
    <dbReference type="NCBI Taxonomy" id="6105"/>
    <lineage>
        <taxon>Eukaryota</taxon>
        <taxon>Metazoa</taxon>
        <taxon>Cnidaria</taxon>
        <taxon>Anthozoa</taxon>
        <taxon>Hexacorallia</taxon>
        <taxon>Actiniaria</taxon>
        <taxon>Actiniidae</taxon>
        <taxon>Actinia</taxon>
    </lineage>
</organism>
<feature type="transmembrane region" description="Helical" evidence="7">
    <location>
        <begin position="366"/>
        <end position="388"/>
    </location>
</feature>
<dbReference type="AlphaFoldDB" id="A0A6P8HTR2"/>
<feature type="transmembrane region" description="Helical" evidence="7">
    <location>
        <begin position="465"/>
        <end position="486"/>
    </location>
</feature>
<dbReference type="PANTHER" id="PTHR10582">
    <property type="entry name" value="TRANSIENT RECEPTOR POTENTIAL ION CHANNEL PROTEIN"/>
    <property type="match status" value="1"/>
</dbReference>
<evidence type="ECO:0000256" key="4">
    <source>
        <dbReference type="ARBA" id="ARBA00022989"/>
    </source>
</evidence>
<dbReference type="InterPro" id="IPR024862">
    <property type="entry name" value="TRPV"/>
</dbReference>
<feature type="transmembrane region" description="Helical" evidence="7">
    <location>
        <begin position="507"/>
        <end position="526"/>
    </location>
</feature>
<dbReference type="OrthoDB" id="5980322at2759"/>
<sequence>MASTEKGKYSSLEMQPTNPTEQRAPTPSLNNDNEDDLEDDFDRQFWVEVRSIFNAEEGISWSKAMDKVRVKRLVDKYKANGSKPAEDPLLLLMKQWPQAKKFQGKAELVEPQIHRFAEILLEDKDDMNKDNRYEAFRDQTEEDEKTLLHYVAEQNFYHIARTLIRFCPGLLALKTEAVLTPVKKRALLPVEVALNKNNDEVAAVMLRHMSHERVQDMFSWRPDPELQSPRPSQISFQQILKNPKMKKASVAILDCMVNPHWPYLPDKKSEYLTTEEEEVIEGAWATVPEDPLEYHFYFHVLECDDGGRPPKIKDSATNKSIKNPFYNKKSPSCLSIIANSDNIDAVRHPVVRMLIQSKWQAYGKRLLSIQAIIYMIFLLVLSFALIHGSTRKNPNEYSEGADMFRAVCELIMLLMLFFYIFEEINQIAREQDTYMKDKYNVLDWLGMLLILVIIPLRAINHDSQWSVASIGYLINCFRIFKFSCITKTTGLYTKTLARIIKNDLSRFFVTFAVIFFSFCGALFLSLRATRSQTLLGGFEQVLLGGMRVLTESQPIAEEYKDFNWLSIVLLLVYMGTVIVVLLNILIAQLSTTYAQAKNVAKLEYDVDRMLLLTRMENYPFLNLRVRHYKLGDWISELSLAKELLEFTEERHALETIEQKLTLLRDMMRKMIKTMKPVATKDR</sequence>
<evidence type="ECO:0000256" key="6">
    <source>
        <dbReference type="SAM" id="MobiDB-lite"/>
    </source>
</evidence>
<feature type="transmembrane region" description="Helical" evidence="7">
    <location>
        <begin position="441"/>
        <end position="459"/>
    </location>
</feature>
<keyword evidence="3" id="KW-0677">Repeat</keyword>
<evidence type="ECO:0000256" key="3">
    <source>
        <dbReference type="ARBA" id="ARBA00022737"/>
    </source>
</evidence>
<keyword evidence="5 7" id="KW-0472">Membrane</keyword>
<dbReference type="Proteomes" id="UP000515163">
    <property type="component" value="Unplaced"/>
</dbReference>
<evidence type="ECO:0000313" key="10">
    <source>
        <dbReference type="RefSeq" id="XP_031558821.1"/>
    </source>
</evidence>
<keyword evidence="2 7" id="KW-0812">Transmembrane</keyword>
<feature type="transmembrane region" description="Helical" evidence="7">
    <location>
        <begin position="403"/>
        <end position="421"/>
    </location>
</feature>
<dbReference type="GeneID" id="116295203"/>
<name>A0A6P8HTR2_ACTTE</name>
<accession>A0A6P8HTR2</accession>
<dbReference type="InterPro" id="IPR005821">
    <property type="entry name" value="Ion_trans_dom"/>
</dbReference>
<feature type="domain" description="Ion transport" evidence="8">
    <location>
        <begin position="372"/>
        <end position="598"/>
    </location>
</feature>
<protein>
    <submittedName>
        <fullName evidence="10">Transient receptor potential cation channel subfamily A member 1-like</fullName>
    </submittedName>
</protein>
<evidence type="ECO:0000313" key="9">
    <source>
        <dbReference type="Proteomes" id="UP000515163"/>
    </source>
</evidence>
<feature type="transmembrane region" description="Helical" evidence="7">
    <location>
        <begin position="564"/>
        <end position="587"/>
    </location>
</feature>
<dbReference type="GO" id="GO:0005886">
    <property type="term" value="C:plasma membrane"/>
    <property type="evidence" value="ECO:0007669"/>
    <property type="project" value="TreeGrafter"/>
</dbReference>
<evidence type="ECO:0000256" key="7">
    <source>
        <dbReference type="SAM" id="Phobius"/>
    </source>
</evidence>
<proteinExistence type="predicted"/>
<keyword evidence="4 7" id="KW-1133">Transmembrane helix</keyword>
<evidence type="ECO:0000256" key="1">
    <source>
        <dbReference type="ARBA" id="ARBA00004141"/>
    </source>
</evidence>
<evidence type="ECO:0000256" key="5">
    <source>
        <dbReference type="ARBA" id="ARBA00023136"/>
    </source>
</evidence>
<keyword evidence="9" id="KW-1185">Reference proteome</keyword>
<feature type="region of interest" description="Disordered" evidence="6">
    <location>
        <begin position="1"/>
        <end position="37"/>
    </location>
</feature>
<dbReference type="Pfam" id="PF00520">
    <property type="entry name" value="Ion_trans"/>
    <property type="match status" value="1"/>
</dbReference>
<dbReference type="PANTHER" id="PTHR10582:SF2">
    <property type="entry name" value="INACTIVE"/>
    <property type="match status" value="1"/>
</dbReference>
<dbReference type="KEGG" id="aten:116295203"/>
<feature type="compositionally biased region" description="Polar residues" evidence="6">
    <location>
        <begin position="12"/>
        <end position="28"/>
    </location>
</feature>